<gene>
    <name evidence="2" type="ORF">KQY15_02375</name>
</gene>
<evidence type="ECO:0008006" key="4">
    <source>
        <dbReference type="Google" id="ProtNLM"/>
    </source>
</evidence>
<organism evidence="2 3">
    <name type="scientific">Arsukibacterium indicum</name>
    <dbReference type="NCBI Taxonomy" id="2848612"/>
    <lineage>
        <taxon>Bacteria</taxon>
        <taxon>Pseudomonadati</taxon>
        <taxon>Pseudomonadota</taxon>
        <taxon>Gammaproteobacteria</taxon>
        <taxon>Chromatiales</taxon>
        <taxon>Chromatiaceae</taxon>
        <taxon>Arsukibacterium</taxon>
    </lineage>
</organism>
<proteinExistence type="predicted"/>
<reference evidence="2 3" key="1">
    <citation type="submission" date="2021-06" db="EMBL/GenBank/DDBJ databases">
        <title>Rheinheimera indica sp. nov., isolated from deep-sea sediment.</title>
        <authorList>
            <person name="Wang Z."/>
            <person name="Zhang X.-Y."/>
        </authorList>
    </citation>
    <scope>NUCLEOTIDE SEQUENCE [LARGE SCALE GENOMIC DNA]</scope>
    <source>
        <strain evidence="2 3">SM2107</strain>
    </source>
</reference>
<name>A0ABS6MGL8_9GAMM</name>
<sequence>MARSRNIKPALFLNDDLAERNCPLGRLLFIGLWTLADYKGELEWRAGKIKAQLLPYDECDIKQLAINLDKSGFIRFYSDGDKVLLNIPNFEKHQNPHKNEKAGGSDIPPYTETMRQAIDLTTLTINRDLSGLIPEQDGTAPADSLLLIPDSLIPDPSKDIRTAEADAAKPERAKAAKDLDYSKWPSMPSDQVMKDWITLRKDKKMRVTQTVVDQFADQLKLASQAGFTVDECLALAIKKGWAGFEYEWMVNARASPSKRTSKPHSFEDQNYQPGVL</sequence>
<dbReference type="RefSeq" id="WP_217666855.1">
    <property type="nucleotide sequence ID" value="NZ_JAHRID010000001.1"/>
</dbReference>
<accession>A0ABS6MGL8</accession>
<keyword evidence="3" id="KW-1185">Reference proteome</keyword>
<comment type="caution">
    <text evidence="2">The sequence shown here is derived from an EMBL/GenBank/DDBJ whole genome shotgun (WGS) entry which is preliminary data.</text>
</comment>
<dbReference type="EMBL" id="JAHRID010000001">
    <property type="protein sequence ID" value="MBV2127944.1"/>
    <property type="molecule type" value="Genomic_DNA"/>
</dbReference>
<evidence type="ECO:0000313" key="2">
    <source>
        <dbReference type="EMBL" id="MBV2127944.1"/>
    </source>
</evidence>
<feature type="region of interest" description="Disordered" evidence="1">
    <location>
        <begin position="256"/>
        <end position="276"/>
    </location>
</feature>
<dbReference type="Proteomes" id="UP000704611">
    <property type="component" value="Unassembled WGS sequence"/>
</dbReference>
<protein>
    <recommendedName>
        <fullName evidence="4">DnaT DNA-binding domain-containing protein</fullName>
    </recommendedName>
</protein>
<evidence type="ECO:0000313" key="3">
    <source>
        <dbReference type="Proteomes" id="UP000704611"/>
    </source>
</evidence>
<evidence type="ECO:0000256" key="1">
    <source>
        <dbReference type="SAM" id="MobiDB-lite"/>
    </source>
</evidence>